<dbReference type="InterPro" id="IPR019864">
    <property type="entry name" value="Motility-assoc_ABC_GldA"/>
</dbReference>
<feature type="domain" description="ABC transporter" evidence="5">
    <location>
        <begin position="3"/>
        <end position="231"/>
    </location>
</feature>
<dbReference type="OrthoDB" id="9801987at2"/>
<sequence>MSIKVQELSKLYGKQKALDNISFEINQGEVVGFLGPNGAGKSTMMKIITGFIPQSSGLVEVNGLNIEEYSLEVRRKIGYLPEHNPLYLEMYVKEYLDHVASIYKLGKAKKSRIAEMIDLTGLVLEQNKKIGALSKGYRQRVGIAQALIHDPKVVILDEPTTGLDPNQLVEIRNLIQEIGKQKTVMLSTHIMQEVEACCERALIINKGNLVADKKIENLSSELSSKMIEVEFANEISLNILNQHEGIKEVISLGDNKFSISSSDDIRKEIFQMAVKNNWELLEMKSQTQRLEDLFHQLTVNNDQ</sequence>
<name>A0A2V4A715_9BACT</name>
<dbReference type="InterPro" id="IPR003439">
    <property type="entry name" value="ABC_transporter-like_ATP-bd"/>
</dbReference>
<evidence type="ECO:0000256" key="4">
    <source>
        <dbReference type="ARBA" id="ARBA00022840"/>
    </source>
</evidence>
<evidence type="ECO:0000313" key="7">
    <source>
        <dbReference type="Proteomes" id="UP000248079"/>
    </source>
</evidence>
<dbReference type="InterPro" id="IPR003593">
    <property type="entry name" value="AAA+_ATPase"/>
</dbReference>
<dbReference type="SUPFAM" id="SSF52540">
    <property type="entry name" value="P-loop containing nucleoside triphosphate hydrolases"/>
    <property type="match status" value="1"/>
</dbReference>
<evidence type="ECO:0000313" key="6">
    <source>
        <dbReference type="EMBL" id="PXX97727.1"/>
    </source>
</evidence>
<keyword evidence="7" id="KW-1185">Reference proteome</keyword>
<dbReference type="RefSeq" id="WP_110362022.1">
    <property type="nucleotide sequence ID" value="NZ_QFLI01000009.1"/>
</dbReference>
<dbReference type="Gene3D" id="3.40.50.300">
    <property type="entry name" value="P-loop containing nucleotide triphosphate hydrolases"/>
    <property type="match status" value="1"/>
</dbReference>
<dbReference type="Pfam" id="PF00005">
    <property type="entry name" value="ABC_tran"/>
    <property type="match status" value="1"/>
</dbReference>
<dbReference type="GO" id="GO:0005524">
    <property type="term" value="F:ATP binding"/>
    <property type="evidence" value="ECO:0007669"/>
    <property type="project" value="UniProtKB-KW"/>
</dbReference>
<dbReference type="Proteomes" id="UP000248079">
    <property type="component" value="Unassembled WGS sequence"/>
</dbReference>
<keyword evidence="4 6" id="KW-0067">ATP-binding</keyword>
<keyword evidence="2" id="KW-0813">Transport</keyword>
<reference evidence="6 7" key="1">
    <citation type="submission" date="2018-05" db="EMBL/GenBank/DDBJ databases">
        <title>Marinifilum breve JC075T sp. nov., a marine bacterium isolated from Yongle Blue Hole in the South China Sea.</title>
        <authorList>
            <person name="Fu T."/>
        </authorList>
    </citation>
    <scope>NUCLEOTIDE SEQUENCE [LARGE SCALE GENOMIC DNA]</scope>
    <source>
        <strain evidence="6 7">JC075</strain>
    </source>
</reference>
<dbReference type="EMBL" id="QFLI01000009">
    <property type="protein sequence ID" value="PXX97727.1"/>
    <property type="molecule type" value="Genomic_DNA"/>
</dbReference>
<dbReference type="PANTHER" id="PTHR43335">
    <property type="entry name" value="ABC TRANSPORTER, ATP-BINDING PROTEIN"/>
    <property type="match status" value="1"/>
</dbReference>
<dbReference type="PROSITE" id="PS50893">
    <property type="entry name" value="ABC_TRANSPORTER_2"/>
    <property type="match status" value="1"/>
</dbReference>
<dbReference type="InterPro" id="IPR027417">
    <property type="entry name" value="P-loop_NTPase"/>
</dbReference>
<dbReference type="PANTHER" id="PTHR43335:SF4">
    <property type="entry name" value="ABC TRANSPORTER, ATP-BINDING PROTEIN"/>
    <property type="match status" value="1"/>
</dbReference>
<evidence type="ECO:0000259" key="5">
    <source>
        <dbReference type="PROSITE" id="PS50893"/>
    </source>
</evidence>
<proteinExistence type="inferred from homology"/>
<evidence type="ECO:0000256" key="3">
    <source>
        <dbReference type="ARBA" id="ARBA00022741"/>
    </source>
</evidence>
<comment type="similarity">
    <text evidence="1">Belongs to the ABC transporter superfamily.</text>
</comment>
<dbReference type="GO" id="GO:0016887">
    <property type="term" value="F:ATP hydrolysis activity"/>
    <property type="evidence" value="ECO:0007669"/>
    <property type="project" value="InterPro"/>
</dbReference>
<evidence type="ECO:0000256" key="1">
    <source>
        <dbReference type="ARBA" id="ARBA00005417"/>
    </source>
</evidence>
<protein>
    <submittedName>
        <fullName evidence="6">Gliding motility-associated ABC transporter ATP-binding subunit GldA</fullName>
    </submittedName>
</protein>
<dbReference type="SMART" id="SM00382">
    <property type="entry name" value="AAA"/>
    <property type="match status" value="1"/>
</dbReference>
<dbReference type="NCBIfam" id="TIGR03522">
    <property type="entry name" value="GldA_ABC_ATP"/>
    <property type="match status" value="1"/>
</dbReference>
<gene>
    <name evidence="6" type="primary">gldA</name>
    <name evidence="6" type="ORF">DF185_17305</name>
</gene>
<accession>A0A2V4A715</accession>
<organism evidence="6 7">
    <name type="scientific">Marinifilum breve</name>
    <dbReference type="NCBI Taxonomy" id="2184082"/>
    <lineage>
        <taxon>Bacteria</taxon>
        <taxon>Pseudomonadati</taxon>
        <taxon>Bacteroidota</taxon>
        <taxon>Bacteroidia</taxon>
        <taxon>Marinilabiliales</taxon>
        <taxon>Marinifilaceae</taxon>
    </lineage>
</organism>
<dbReference type="AlphaFoldDB" id="A0A2V4A715"/>
<comment type="caution">
    <text evidence="6">The sequence shown here is derived from an EMBL/GenBank/DDBJ whole genome shotgun (WGS) entry which is preliminary data.</text>
</comment>
<keyword evidence="3" id="KW-0547">Nucleotide-binding</keyword>
<evidence type="ECO:0000256" key="2">
    <source>
        <dbReference type="ARBA" id="ARBA00022448"/>
    </source>
</evidence>